<dbReference type="PANTHER" id="PTHR16263">
    <property type="entry name" value="TETRATRICOPEPTIDE REPEAT PROTEIN 38"/>
    <property type="match status" value="1"/>
</dbReference>
<evidence type="ECO:0000256" key="1">
    <source>
        <dbReference type="ARBA" id="ARBA00022737"/>
    </source>
</evidence>
<keyword evidence="4" id="KW-1185">Reference proteome</keyword>
<evidence type="ECO:0000256" key="2">
    <source>
        <dbReference type="ARBA" id="ARBA00022803"/>
    </source>
</evidence>
<accession>A0A8C3MM10</accession>
<dbReference type="Ensembl" id="ENSCPVT00000006386.2">
    <property type="protein sequence ID" value="ENSCPVP00000006152.1"/>
    <property type="gene ID" value="ENSCPVG00000004466.2"/>
</dbReference>
<proteinExistence type="predicted"/>
<protein>
    <submittedName>
        <fullName evidence="3">Uncharacterized protein</fullName>
    </submittedName>
</protein>
<reference evidence="3" key="1">
    <citation type="submission" date="2020-02" db="EMBL/GenBank/DDBJ databases">
        <authorList>
            <person name="Enbody D E."/>
            <person name="Pettersson E M."/>
        </authorList>
    </citation>
    <scope>NUCLEOTIDE SEQUENCE [LARGE SCALE GENOMIC DNA]</scope>
</reference>
<dbReference type="AlphaFoldDB" id="A0A8C3MM10"/>
<organism evidence="3 4">
    <name type="scientific">Geospiza parvula</name>
    <name type="common">Small tree-finch</name>
    <name type="synonym">Camarhynchus parvulus</name>
    <dbReference type="NCBI Taxonomy" id="87175"/>
    <lineage>
        <taxon>Eukaryota</taxon>
        <taxon>Metazoa</taxon>
        <taxon>Chordata</taxon>
        <taxon>Craniata</taxon>
        <taxon>Vertebrata</taxon>
        <taxon>Euteleostomi</taxon>
        <taxon>Archelosauria</taxon>
        <taxon>Archosauria</taxon>
        <taxon>Dinosauria</taxon>
        <taxon>Saurischia</taxon>
        <taxon>Theropoda</taxon>
        <taxon>Coelurosauria</taxon>
        <taxon>Aves</taxon>
        <taxon>Neognathae</taxon>
        <taxon>Neoaves</taxon>
        <taxon>Telluraves</taxon>
        <taxon>Australaves</taxon>
        <taxon>Passeriformes</taxon>
        <taxon>Thraupidae</taxon>
        <taxon>Camarhynchus</taxon>
    </lineage>
</organism>
<evidence type="ECO:0000313" key="4">
    <source>
        <dbReference type="Proteomes" id="UP000694382"/>
    </source>
</evidence>
<reference evidence="3" key="2">
    <citation type="submission" date="2025-08" db="UniProtKB">
        <authorList>
            <consortium name="Ensembl"/>
        </authorList>
    </citation>
    <scope>IDENTIFICATION</scope>
</reference>
<dbReference type="Proteomes" id="UP000694382">
    <property type="component" value="Chromosome 1A"/>
</dbReference>
<sequence>MAALRDCKAWQDAGLVLSTTSNEACKLFDAVLTQYATWTNNESLGGIDGCLSKLKAADPNFTMGHVIANGLELIGTGRTVRLDRELDSAVRAMVALSKSQPLTERERLHVSALDVFARGQLPKACDLWEQILQSHPTDLLALKFSHDTYFYLGYQRQMRDSVARVYPFWTRDVPLSR</sequence>
<name>A0A8C3MM10_GEOPR</name>
<dbReference type="PANTHER" id="PTHR16263:SF4">
    <property type="entry name" value="TETRATRICOPEPTIDE REPEAT PROTEIN 38"/>
    <property type="match status" value="1"/>
</dbReference>
<reference evidence="3" key="3">
    <citation type="submission" date="2025-09" db="UniProtKB">
        <authorList>
            <consortium name="Ensembl"/>
        </authorList>
    </citation>
    <scope>IDENTIFICATION</scope>
</reference>
<dbReference type="InterPro" id="IPR033891">
    <property type="entry name" value="TTC38"/>
</dbReference>
<evidence type="ECO:0000313" key="3">
    <source>
        <dbReference type="Ensembl" id="ENSCPVP00000006152.1"/>
    </source>
</evidence>
<keyword evidence="1" id="KW-0677">Repeat</keyword>
<keyword evidence="2" id="KW-0802">TPR repeat</keyword>